<dbReference type="EMBL" id="DWXE01000046">
    <property type="protein sequence ID" value="HJB92259.1"/>
    <property type="molecule type" value="Genomic_DNA"/>
</dbReference>
<accession>A0A9D2MT26</accession>
<reference evidence="3" key="2">
    <citation type="submission" date="2021-04" db="EMBL/GenBank/DDBJ databases">
        <authorList>
            <person name="Gilroy R."/>
        </authorList>
    </citation>
    <scope>NUCLEOTIDE SEQUENCE</scope>
    <source>
        <strain evidence="3">USAMLcec3-2134</strain>
    </source>
</reference>
<reference evidence="3" key="1">
    <citation type="journal article" date="2021" name="PeerJ">
        <title>Extensive microbial diversity within the chicken gut microbiome revealed by metagenomics and culture.</title>
        <authorList>
            <person name="Gilroy R."/>
            <person name="Ravi A."/>
            <person name="Getino M."/>
            <person name="Pursley I."/>
            <person name="Horton D.L."/>
            <person name="Alikhan N.F."/>
            <person name="Baker D."/>
            <person name="Gharbi K."/>
            <person name="Hall N."/>
            <person name="Watson M."/>
            <person name="Adriaenssens E.M."/>
            <person name="Foster-Nyarko E."/>
            <person name="Jarju S."/>
            <person name="Secka A."/>
            <person name="Antonio M."/>
            <person name="Oren A."/>
            <person name="Chaudhuri R.R."/>
            <person name="La Ragione R."/>
            <person name="Hildebrand F."/>
            <person name="Pallen M.J."/>
        </authorList>
    </citation>
    <scope>NUCLEOTIDE SEQUENCE</scope>
    <source>
        <strain evidence="3">USAMLcec3-2134</strain>
    </source>
</reference>
<evidence type="ECO:0000313" key="3">
    <source>
        <dbReference type="EMBL" id="HJB92259.1"/>
    </source>
</evidence>
<proteinExistence type="predicted"/>
<comment type="caution">
    <text evidence="3">The sequence shown here is derived from an EMBL/GenBank/DDBJ whole genome shotgun (WGS) entry which is preliminary data.</text>
</comment>
<feature type="compositionally biased region" description="Acidic residues" evidence="2">
    <location>
        <begin position="209"/>
        <end position="233"/>
    </location>
</feature>
<evidence type="ECO:0000313" key="4">
    <source>
        <dbReference type="Proteomes" id="UP000886883"/>
    </source>
</evidence>
<evidence type="ECO:0000256" key="1">
    <source>
        <dbReference type="SAM" id="Coils"/>
    </source>
</evidence>
<protein>
    <recommendedName>
        <fullName evidence="5">DivIVA domain-containing protein</fullName>
    </recommendedName>
</protein>
<feature type="coiled-coil region" evidence="1">
    <location>
        <begin position="24"/>
        <end position="76"/>
    </location>
</feature>
<evidence type="ECO:0000256" key="2">
    <source>
        <dbReference type="SAM" id="MobiDB-lite"/>
    </source>
</evidence>
<feature type="region of interest" description="Disordered" evidence="2">
    <location>
        <begin position="78"/>
        <end position="109"/>
    </location>
</feature>
<dbReference type="Proteomes" id="UP000886883">
    <property type="component" value="Unassembled WGS sequence"/>
</dbReference>
<evidence type="ECO:0008006" key="5">
    <source>
        <dbReference type="Google" id="ProtNLM"/>
    </source>
</evidence>
<feature type="compositionally biased region" description="Low complexity" evidence="2">
    <location>
        <begin position="164"/>
        <end position="185"/>
    </location>
</feature>
<organism evidence="3 4">
    <name type="scientific">Candidatus Eisenbergiella merdigallinarum</name>
    <dbReference type="NCBI Taxonomy" id="2838552"/>
    <lineage>
        <taxon>Bacteria</taxon>
        <taxon>Bacillati</taxon>
        <taxon>Bacillota</taxon>
        <taxon>Clostridia</taxon>
        <taxon>Lachnospirales</taxon>
        <taxon>Lachnospiraceae</taxon>
        <taxon>Eisenbergiella</taxon>
    </lineage>
</organism>
<dbReference type="AlphaFoldDB" id="A0A9D2MT26"/>
<sequence>MDEKDLFRTAVFGGYQKEDVTDYIRSLENENETIRILSNREKNDLRTQLEQEKALAEELKTSLAALHEQIALLEQTGTKAENTPAPGEPQPPSDAAGAEKKAAALSDETLAQQNRLLTEQQLLAEKLMQMQKEMQAQWQTALEQLRHSQEEIQKRLEHEPAPAPLVSSAPPISEASPEASPNAPSDVSPDSSPRAGFPEETLPKGAAWDDPDPEDMFLWEGIPEDADETEFAPDPESTLSQYAKKADAAISKTQKNIEDLLLKLDRF</sequence>
<keyword evidence="1" id="KW-0175">Coiled coil</keyword>
<name>A0A9D2MT26_9FIRM</name>
<gene>
    <name evidence="3" type="ORF">H9763_12460</name>
</gene>
<feature type="region of interest" description="Disordered" evidence="2">
    <location>
        <begin position="160"/>
        <end position="236"/>
    </location>
</feature>